<dbReference type="EMBL" id="JAHUTI010012754">
    <property type="protein sequence ID" value="MED6236769.1"/>
    <property type="molecule type" value="Genomic_DNA"/>
</dbReference>
<keyword evidence="2" id="KW-1185">Reference proteome</keyword>
<name>A0ABU7AH06_9TELE</name>
<reference evidence="1 2" key="1">
    <citation type="submission" date="2021-07" db="EMBL/GenBank/DDBJ databases">
        <authorList>
            <person name="Palmer J.M."/>
        </authorList>
    </citation>
    <scope>NUCLEOTIDE SEQUENCE [LARGE SCALE GENOMIC DNA]</scope>
    <source>
        <strain evidence="1 2">AT_MEX2019</strain>
        <tissue evidence="1">Muscle</tissue>
    </source>
</reference>
<sequence length="113" mass="12230">MPWTASQSSLFRLITIYTIGRQFIQPSGSHTPLAGVYKHALAGISILRLVRHSSSLDGLSSAIHASSVITQFSLSLASALLGEDVPNHNHKMFIQTHFILSFTSSSGVRAPKK</sequence>
<evidence type="ECO:0000313" key="2">
    <source>
        <dbReference type="Proteomes" id="UP001345963"/>
    </source>
</evidence>
<evidence type="ECO:0008006" key="3">
    <source>
        <dbReference type="Google" id="ProtNLM"/>
    </source>
</evidence>
<comment type="caution">
    <text evidence="1">The sequence shown here is derived from an EMBL/GenBank/DDBJ whole genome shotgun (WGS) entry which is preliminary data.</text>
</comment>
<organism evidence="1 2">
    <name type="scientific">Ataeniobius toweri</name>
    <dbReference type="NCBI Taxonomy" id="208326"/>
    <lineage>
        <taxon>Eukaryota</taxon>
        <taxon>Metazoa</taxon>
        <taxon>Chordata</taxon>
        <taxon>Craniata</taxon>
        <taxon>Vertebrata</taxon>
        <taxon>Euteleostomi</taxon>
        <taxon>Actinopterygii</taxon>
        <taxon>Neopterygii</taxon>
        <taxon>Teleostei</taxon>
        <taxon>Neoteleostei</taxon>
        <taxon>Acanthomorphata</taxon>
        <taxon>Ovalentaria</taxon>
        <taxon>Atherinomorphae</taxon>
        <taxon>Cyprinodontiformes</taxon>
        <taxon>Goodeidae</taxon>
        <taxon>Ataeniobius</taxon>
    </lineage>
</organism>
<gene>
    <name evidence="1" type="ORF">ATANTOWER_013943</name>
</gene>
<evidence type="ECO:0000313" key="1">
    <source>
        <dbReference type="EMBL" id="MED6236769.1"/>
    </source>
</evidence>
<dbReference type="Proteomes" id="UP001345963">
    <property type="component" value="Unassembled WGS sequence"/>
</dbReference>
<protein>
    <recommendedName>
        <fullName evidence="3">NADH:ubiquinone reductase (H(+)-translocating)</fullName>
    </recommendedName>
</protein>
<proteinExistence type="predicted"/>
<accession>A0ABU7AH06</accession>